<proteinExistence type="predicted"/>
<protein>
    <submittedName>
        <fullName evidence="1">Uncharacterized protein</fullName>
    </submittedName>
</protein>
<dbReference type="Proteomes" id="UP000054771">
    <property type="component" value="Unassembled WGS sequence"/>
</dbReference>
<gene>
    <name evidence="1" type="ORF">ASPCAL07723</name>
</gene>
<organism evidence="1 2">
    <name type="scientific">Aspergillus calidoustus</name>
    <dbReference type="NCBI Taxonomy" id="454130"/>
    <lineage>
        <taxon>Eukaryota</taxon>
        <taxon>Fungi</taxon>
        <taxon>Dikarya</taxon>
        <taxon>Ascomycota</taxon>
        <taxon>Pezizomycotina</taxon>
        <taxon>Eurotiomycetes</taxon>
        <taxon>Eurotiomycetidae</taxon>
        <taxon>Eurotiales</taxon>
        <taxon>Aspergillaceae</taxon>
        <taxon>Aspergillus</taxon>
        <taxon>Aspergillus subgen. Nidulantes</taxon>
    </lineage>
</organism>
<name>A0A0U5CPJ2_ASPCI</name>
<reference evidence="2" key="1">
    <citation type="journal article" date="2016" name="Genome Announc.">
        <title>Draft genome sequences of fungus Aspergillus calidoustus.</title>
        <authorList>
            <person name="Horn F."/>
            <person name="Linde J."/>
            <person name="Mattern D.J."/>
            <person name="Walther G."/>
            <person name="Guthke R."/>
            <person name="Scherlach K."/>
            <person name="Martin K."/>
            <person name="Brakhage A.A."/>
            <person name="Petzke L."/>
            <person name="Valiante V."/>
        </authorList>
    </citation>
    <scope>NUCLEOTIDE SEQUENCE [LARGE SCALE GENOMIC DNA]</scope>
    <source>
        <strain evidence="2">SF006504</strain>
    </source>
</reference>
<evidence type="ECO:0000313" key="2">
    <source>
        <dbReference type="Proteomes" id="UP000054771"/>
    </source>
</evidence>
<accession>A0A0U5CPJ2</accession>
<keyword evidence="2" id="KW-1185">Reference proteome</keyword>
<sequence length="102" mass="11661">MRFQPVGLPHLWLEDDLEYYQSSATFPGTHDYYKVSESCRSSHPTPRSGEIHLVAIVGYNGNARLSLGLWIGKWRTKSPFGSLTTKNGLGIYDRQILDEFRE</sequence>
<dbReference type="AlphaFoldDB" id="A0A0U5CPJ2"/>
<dbReference type="EMBL" id="CDMC01000006">
    <property type="protein sequence ID" value="CEN61056.1"/>
    <property type="molecule type" value="Genomic_DNA"/>
</dbReference>
<evidence type="ECO:0000313" key="1">
    <source>
        <dbReference type="EMBL" id="CEN61056.1"/>
    </source>
</evidence>